<protein>
    <submittedName>
        <fullName evidence="4">Glycosyltransferase</fullName>
    </submittedName>
</protein>
<dbReference type="Proteomes" id="UP000782610">
    <property type="component" value="Unassembled WGS sequence"/>
</dbReference>
<dbReference type="AlphaFoldDB" id="A0A933KZV6"/>
<comment type="caution">
    <text evidence="4">The sequence shown here is derived from an EMBL/GenBank/DDBJ whole genome shotgun (WGS) entry which is preliminary data.</text>
</comment>
<dbReference type="PANTHER" id="PTHR46401:SF2">
    <property type="entry name" value="GLYCOSYLTRANSFERASE WBBK-RELATED"/>
    <property type="match status" value="1"/>
</dbReference>
<dbReference type="GO" id="GO:0016757">
    <property type="term" value="F:glycosyltransferase activity"/>
    <property type="evidence" value="ECO:0007669"/>
    <property type="project" value="InterPro"/>
</dbReference>
<name>A0A933KZV6_9HYPH</name>
<evidence type="ECO:0000313" key="4">
    <source>
        <dbReference type="EMBL" id="MBI4921659.1"/>
    </source>
</evidence>
<keyword evidence="1" id="KW-0808">Transferase</keyword>
<evidence type="ECO:0000313" key="5">
    <source>
        <dbReference type="Proteomes" id="UP000782610"/>
    </source>
</evidence>
<sequence length="408" mass="44337">MSDVLFVHNNFPAQFGFIAQRLRADGHRCVAIASETGRAPEGIELVKWSANRGTTDGILPSAVRIEADLIRGGAAAEAALALRSRGFDPKLIIGHPGWGETTYLREIFPRARQIAYAEYFYRSVGGDVGFDPEFSPASASPHLLAAKNAGMALAFGEAEAIVTPTPFQRSLLPPMVRDRTHVIHEGIDTTSIKRHSTPRLTLANGKVIDGSRPLITFISRHLEPLRGFHIFLRALPRVMAAVPDADVVVIGADEPGGYGRPAPDGKTWGQLLIAEVAGGLDRSRIHFVGRVPHPLMIEALSLSTAHVYYTYPFVVSWSLLEAMAAECFVIASNTAPVRDAITNGQDGVLLDFFNVGALSDALIEACRDPQKFTPMRKAARETILARYDRATICEPAWLRLVAPMLEAG</sequence>
<dbReference type="InterPro" id="IPR001296">
    <property type="entry name" value="Glyco_trans_1"/>
</dbReference>
<feature type="domain" description="Glycosyl transferase family 1" evidence="2">
    <location>
        <begin position="209"/>
        <end position="381"/>
    </location>
</feature>
<dbReference type="Pfam" id="PF00534">
    <property type="entry name" value="Glycos_transf_1"/>
    <property type="match status" value="1"/>
</dbReference>
<dbReference type="Pfam" id="PF12000">
    <property type="entry name" value="Glyco_trans_4_3"/>
    <property type="match status" value="1"/>
</dbReference>
<gene>
    <name evidence="4" type="ORF">HY834_07900</name>
</gene>
<dbReference type="PANTHER" id="PTHR46401">
    <property type="entry name" value="GLYCOSYLTRANSFERASE WBBK-RELATED"/>
    <property type="match status" value="1"/>
</dbReference>
<organism evidence="4 5">
    <name type="scientific">Devosia nanyangense</name>
    <dbReference type="NCBI Taxonomy" id="1228055"/>
    <lineage>
        <taxon>Bacteria</taxon>
        <taxon>Pseudomonadati</taxon>
        <taxon>Pseudomonadota</taxon>
        <taxon>Alphaproteobacteria</taxon>
        <taxon>Hyphomicrobiales</taxon>
        <taxon>Devosiaceae</taxon>
        <taxon>Devosia</taxon>
    </lineage>
</organism>
<evidence type="ECO:0000259" key="3">
    <source>
        <dbReference type="Pfam" id="PF12000"/>
    </source>
</evidence>
<accession>A0A933KZV6</accession>
<dbReference type="GO" id="GO:0009103">
    <property type="term" value="P:lipopolysaccharide biosynthetic process"/>
    <property type="evidence" value="ECO:0007669"/>
    <property type="project" value="TreeGrafter"/>
</dbReference>
<dbReference type="Gene3D" id="3.40.50.2000">
    <property type="entry name" value="Glycogen Phosphorylase B"/>
    <property type="match status" value="2"/>
</dbReference>
<evidence type="ECO:0000256" key="1">
    <source>
        <dbReference type="ARBA" id="ARBA00022679"/>
    </source>
</evidence>
<dbReference type="SUPFAM" id="SSF53756">
    <property type="entry name" value="UDP-Glycosyltransferase/glycogen phosphorylase"/>
    <property type="match status" value="1"/>
</dbReference>
<reference evidence="4" key="1">
    <citation type="submission" date="2020-07" db="EMBL/GenBank/DDBJ databases">
        <title>Huge and variable diversity of episymbiotic CPR bacteria and DPANN archaea in groundwater ecosystems.</title>
        <authorList>
            <person name="He C.Y."/>
            <person name="Keren R."/>
            <person name="Whittaker M."/>
            <person name="Farag I.F."/>
            <person name="Doudna J."/>
            <person name="Cate J.H.D."/>
            <person name="Banfield J.F."/>
        </authorList>
    </citation>
    <scope>NUCLEOTIDE SEQUENCE</scope>
    <source>
        <strain evidence="4">NC_groundwater_1586_Pr3_B-0.1um_66_15</strain>
    </source>
</reference>
<dbReference type="EMBL" id="JACRAF010000022">
    <property type="protein sequence ID" value="MBI4921659.1"/>
    <property type="molecule type" value="Genomic_DNA"/>
</dbReference>
<dbReference type="InterPro" id="IPR022623">
    <property type="entry name" value="Glyco_trans_4"/>
</dbReference>
<proteinExistence type="predicted"/>
<feature type="domain" description="Glycosyl transferase family 4" evidence="3">
    <location>
        <begin position="26"/>
        <end position="191"/>
    </location>
</feature>
<evidence type="ECO:0000259" key="2">
    <source>
        <dbReference type="Pfam" id="PF00534"/>
    </source>
</evidence>